<dbReference type="Proteomes" id="UP001596035">
    <property type="component" value="Unassembled WGS sequence"/>
</dbReference>
<comment type="caution">
    <text evidence="1">The sequence shown here is derived from an EMBL/GenBank/DDBJ whole genome shotgun (WGS) entry which is preliminary data.</text>
</comment>
<dbReference type="InterPro" id="IPR051698">
    <property type="entry name" value="Transposase_11-like"/>
</dbReference>
<sequence>MGRHRAWTTRDCTKGRGRLEVRHLKTAAFRHLNHPGACQALRVMRWRKVLTSNRITIERLYFVTSLPPDVASGTQIAAWIRVHWKIENQLHHVRDTTFAEDASTIRTGSLPRVMAGLRNLAISICQQDNHTNIAAATRHPSRPLATLGWT</sequence>
<proteinExistence type="predicted"/>
<protein>
    <recommendedName>
        <fullName evidence="3">Transposase</fullName>
    </recommendedName>
</protein>
<name>A0ABW0E4W2_9ACTN</name>
<organism evidence="1 2">
    <name type="scientific">Streptomyces atrovirens</name>
    <dbReference type="NCBI Taxonomy" id="285556"/>
    <lineage>
        <taxon>Bacteria</taxon>
        <taxon>Bacillati</taxon>
        <taxon>Actinomycetota</taxon>
        <taxon>Actinomycetes</taxon>
        <taxon>Kitasatosporales</taxon>
        <taxon>Streptomycetaceae</taxon>
        <taxon>Streptomyces</taxon>
    </lineage>
</organism>
<evidence type="ECO:0008006" key="3">
    <source>
        <dbReference type="Google" id="ProtNLM"/>
    </source>
</evidence>
<dbReference type="PANTHER" id="PTHR30298:SF0">
    <property type="entry name" value="PROTEIN YBFL-RELATED"/>
    <property type="match status" value="1"/>
</dbReference>
<gene>
    <name evidence="1" type="ORF">ACFPWV_36455</name>
</gene>
<dbReference type="RefSeq" id="WP_344567153.1">
    <property type="nucleotide sequence ID" value="NZ_BAAATG010000052.1"/>
</dbReference>
<keyword evidence="2" id="KW-1185">Reference proteome</keyword>
<reference evidence="2" key="1">
    <citation type="journal article" date="2019" name="Int. J. Syst. Evol. Microbiol.">
        <title>The Global Catalogue of Microorganisms (GCM) 10K type strain sequencing project: providing services to taxonomists for standard genome sequencing and annotation.</title>
        <authorList>
            <consortium name="The Broad Institute Genomics Platform"/>
            <consortium name="The Broad Institute Genome Sequencing Center for Infectious Disease"/>
            <person name="Wu L."/>
            <person name="Ma J."/>
        </authorList>
    </citation>
    <scope>NUCLEOTIDE SEQUENCE [LARGE SCALE GENOMIC DNA]</scope>
    <source>
        <strain evidence="2">CGMCC 4.7131</strain>
    </source>
</reference>
<dbReference type="PANTHER" id="PTHR30298">
    <property type="entry name" value="H REPEAT-ASSOCIATED PREDICTED TRANSPOSASE"/>
    <property type="match status" value="1"/>
</dbReference>
<evidence type="ECO:0000313" key="2">
    <source>
        <dbReference type="Proteomes" id="UP001596035"/>
    </source>
</evidence>
<evidence type="ECO:0000313" key="1">
    <source>
        <dbReference type="EMBL" id="MFC5245337.1"/>
    </source>
</evidence>
<dbReference type="EMBL" id="JBHSKN010000038">
    <property type="protein sequence ID" value="MFC5245337.1"/>
    <property type="molecule type" value="Genomic_DNA"/>
</dbReference>
<accession>A0ABW0E4W2</accession>